<dbReference type="Proteomes" id="UP000050795">
    <property type="component" value="Unassembled WGS sequence"/>
</dbReference>
<dbReference type="PANTHER" id="PTHR21257:SF55">
    <property type="entry name" value="DELTA(14)-STEROL REDUCTASE LBR"/>
    <property type="match status" value="1"/>
</dbReference>
<keyword evidence="8" id="KW-0675">Receptor</keyword>
<evidence type="ECO:0000256" key="11">
    <source>
        <dbReference type="SAM" id="Phobius"/>
    </source>
</evidence>
<comment type="similarity">
    <text evidence="2">Belongs to the ERG4/ERG24 family.</text>
</comment>
<feature type="compositionally biased region" description="Basic residues" evidence="10">
    <location>
        <begin position="100"/>
        <end position="110"/>
    </location>
</feature>
<feature type="transmembrane region" description="Helical" evidence="11">
    <location>
        <begin position="213"/>
        <end position="234"/>
    </location>
</feature>
<reference evidence="13" key="2">
    <citation type="submission" date="2023-11" db="UniProtKB">
        <authorList>
            <consortium name="WormBaseParasite"/>
        </authorList>
    </citation>
    <scope>IDENTIFICATION</scope>
</reference>
<evidence type="ECO:0000256" key="3">
    <source>
        <dbReference type="ARBA" id="ARBA00022553"/>
    </source>
</evidence>
<keyword evidence="4 11" id="KW-0812">Transmembrane</keyword>
<keyword evidence="9" id="KW-0539">Nucleus</keyword>
<dbReference type="AlphaFoldDB" id="A0AA85JYD9"/>
<dbReference type="GO" id="GO:0003677">
    <property type="term" value="F:DNA binding"/>
    <property type="evidence" value="ECO:0007669"/>
    <property type="project" value="UniProtKB-KW"/>
</dbReference>
<feature type="transmembrane region" description="Helical" evidence="11">
    <location>
        <begin position="410"/>
        <end position="428"/>
    </location>
</feature>
<feature type="region of interest" description="Disordered" evidence="10">
    <location>
        <begin position="75"/>
        <end position="146"/>
    </location>
</feature>
<feature type="transmembrane region" description="Helical" evidence="11">
    <location>
        <begin position="580"/>
        <end position="596"/>
    </location>
</feature>
<dbReference type="Gene3D" id="1.20.120.1630">
    <property type="match status" value="1"/>
</dbReference>
<dbReference type="GO" id="GO:0050613">
    <property type="term" value="F:Delta14-sterol reductase activity"/>
    <property type="evidence" value="ECO:0007669"/>
    <property type="project" value="TreeGrafter"/>
</dbReference>
<evidence type="ECO:0000313" key="13">
    <source>
        <dbReference type="WBParaSite" id="TREG1_54590.1"/>
    </source>
</evidence>
<feature type="transmembrane region" description="Helical" evidence="11">
    <location>
        <begin position="440"/>
        <end position="464"/>
    </location>
</feature>
<evidence type="ECO:0000256" key="8">
    <source>
        <dbReference type="ARBA" id="ARBA00023170"/>
    </source>
</evidence>
<name>A0AA85JYD9_TRIRE</name>
<feature type="transmembrane region" description="Helical" evidence="11">
    <location>
        <begin position="516"/>
        <end position="535"/>
    </location>
</feature>
<evidence type="ECO:0000256" key="10">
    <source>
        <dbReference type="SAM" id="MobiDB-lite"/>
    </source>
</evidence>
<evidence type="ECO:0000256" key="4">
    <source>
        <dbReference type="ARBA" id="ARBA00022692"/>
    </source>
</evidence>
<keyword evidence="6" id="KW-0238">DNA-binding</keyword>
<evidence type="ECO:0000256" key="6">
    <source>
        <dbReference type="ARBA" id="ARBA00023125"/>
    </source>
</evidence>
<evidence type="ECO:0000256" key="5">
    <source>
        <dbReference type="ARBA" id="ARBA00022989"/>
    </source>
</evidence>
<accession>A0AA85JYD9</accession>
<dbReference type="InterPro" id="IPR001171">
    <property type="entry name" value="ERG24_DHCR-like"/>
</dbReference>
<feature type="transmembrane region" description="Helical" evidence="11">
    <location>
        <begin position="476"/>
        <end position="496"/>
    </location>
</feature>
<keyword evidence="5 11" id="KW-1133">Transmembrane helix</keyword>
<evidence type="ECO:0000313" key="12">
    <source>
        <dbReference type="Proteomes" id="UP000050795"/>
    </source>
</evidence>
<comment type="subcellular location">
    <subcellularLocation>
        <location evidence="1">Nucleus inner membrane</location>
        <topology evidence="1">Multi-pass membrane protein</topology>
    </subcellularLocation>
</comment>
<organism evidence="12 13">
    <name type="scientific">Trichobilharzia regenti</name>
    <name type="common">Nasal bird schistosome</name>
    <dbReference type="NCBI Taxonomy" id="157069"/>
    <lineage>
        <taxon>Eukaryota</taxon>
        <taxon>Metazoa</taxon>
        <taxon>Spiralia</taxon>
        <taxon>Lophotrochozoa</taxon>
        <taxon>Platyhelminthes</taxon>
        <taxon>Trematoda</taxon>
        <taxon>Digenea</taxon>
        <taxon>Strigeidida</taxon>
        <taxon>Schistosomatoidea</taxon>
        <taxon>Schistosomatidae</taxon>
        <taxon>Trichobilharzia</taxon>
    </lineage>
</organism>
<evidence type="ECO:0000256" key="2">
    <source>
        <dbReference type="ARBA" id="ARBA00005402"/>
    </source>
</evidence>
<feature type="transmembrane region" description="Helical" evidence="11">
    <location>
        <begin position="348"/>
        <end position="370"/>
    </location>
</feature>
<proteinExistence type="inferred from homology"/>
<dbReference type="WBParaSite" id="TREG1_54590.1">
    <property type="protein sequence ID" value="TREG1_54590.1"/>
    <property type="gene ID" value="TREG1_54590"/>
</dbReference>
<keyword evidence="7 11" id="KW-0472">Membrane</keyword>
<dbReference type="PANTHER" id="PTHR21257">
    <property type="entry name" value="DELTA(14)-STEROL REDUCTASE"/>
    <property type="match status" value="1"/>
</dbReference>
<dbReference type="GO" id="GO:0005789">
    <property type="term" value="C:endoplasmic reticulum membrane"/>
    <property type="evidence" value="ECO:0007669"/>
    <property type="project" value="TreeGrafter"/>
</dbReference>
<dbReference type="GO" id="GO:0006695">
    <property type="term" value="P:cholesterol biosynthetic process"/>
    <property type="evidence" value="ECO:0007669"/>
    <property type="project" value="TreeGrafter"/>
</dbReference>
<protein>
    <submittedName>
        <fullName evidence="13">S5A_REDUCTASE domain-containing protein</fullName>
    </submittedName>
</protein>
<keyword evidence="3" id="KW-0597">Phosphoprotein</keyword>
<dbReference type="GO" id="GO:0005637">
    <property type="term" value="C:nuclear inner membrane"/>
    <property type="evidence" value="ECO:0007669"/>
    <property type="project" value="UniProtKB-SubCell"/>
</dbReference>
<feature type="transmembrane region" description="Helical" evidence="11">
    <location>
        <begin position="602"/>
        <end position="618"/>
    </location>
</feature>
<dbReference type="Pfam" id="PF01222">
    <property type="entry name" value="ERG4_ERG24"/>
    <property type="match status" value="1"/>
</dbReference>
<feature type="transmembrane region" description="Helical" evidence="11">
    <location>
        <begin position="315"/>
        <end position="336"/>
    </location>
</feature>
<evidence type="ECO:0000256" key="7">
    <source>
        <dbReference type="ARBA" id="ARBA00023136"/>
    </source>
</evidence>
<keyword evidence="12" id="KW-1185">Reference proteome</keyword>
<evidence type="ECO:0000256" key="9">
    <source>
        <dbReference type="ARBA" id="ARBA00023242"/>
    </source>
</evidence>
<feature type="transmembrane region" description="Helical" evidence="11">
    <location>
        <begin position="48"/>
        <end position="67"/>
    </location>
</feature>
<evidence type="ECO:0000256" key="1">
    <source>
        <dbReference type="ARBA" id="ARBA00004473"/>
    </source>
</evidence>
<reference evidence="12" key="1">
    <citation type="submission" date="2022-06" db="EMBL/GenBank/DDBJ databases">
        <authorList>
            <person name="Berger JAMES D."/>
            <person name="Berger JAMES D."/>
        </authorList>
    </citation>
    <scope>NUCLEOTIDE SEQUENCE [LARGE SCALE GENOMIC DNA]</scope>
</reference>
<feature type="transmembrane region" description="Helical" evidence="11">
    <location>
        <begin position="271"/>
        <end position="295"/>
    </location>
</feature>
<sequence length="647" mass="73974">MIMSNSLCSKRHQFNITVQHCVNDQNKILYIMEQEFSFVLVGGSDLHFVPLFFLRTCFFLCSVMVLSKKKTKEVVVRGRSKSVGRDTPKSRSRTPATPRSRSKTPTRRPRTPASESKVRKRRSPSSEHSEGSSKSPTKPTKRTEIVDRPIQTVLSKPFIEYTGLSRFSEGIVKKIELEQSTYFRKEEQVQKPETFHSHKPPSPPVSTNYRKTFFSPTVVGISQLIFVVPFIYWLNLLVFAPPLVEDKSDIKSLWGPARPLFRVMWPTDWRVYFNIQSVAFVSAYLFLHCLIARFIPFGHLANTSSRNNDCRCNGLISFVVFMGLFAFAQLSEYPIVKDLKPSTMIPNFWLGLLTSTCLATFIISFAAFFASRTVTRYTRQSAAKTSSVFLDFWYGRYSRPLWFGIDWKMVVIRSGLTALPLIDVAYIFKQYEQYERVSPALAAHALMHTLWVLDFFIFEHAFIYTYEVQSVTFGSSFVLGQLVALPFAYSITSSYLSSKPDVGRLPTSLSKHSCDPYTMGVSVIVFLLGLWIHRVSSNQKNLFRRDPHHPSFSNAEIIAGPGTQRLLAGGFWGRVRHPNYVGYMIMALAMAIPCGFDSVIPWIIPIFVILFLLHRAFVVEEACLKKHGPAWQKYMALVPYRFIPKIL</sequence>